<dbReference type="GO" id="GO:0008705">
    <property type="term" value="F:methionine synthase activity"/>
    <property type="evidence" value="ECO:0007669"/>
    <property type="project" value="InterPro"/>
</dbReference>
<dbReference type="InterPro" id="IPR017342">
    <property type="entry name" value="S-AdoMet-dep_Met_synth_prd"/>
</dbReference>
<organism evidence="2 3">
    <name type="scientific">Enterococcus asini</name>
    <dbReference type="NCBI Taxonomy" id="57732"/>
    <lineage>
        <taxon>Bacteria</taxon>
        <taxon>Bacillati</taxon>
        <taxon>Bacillota</taxon>
        <taxon>Bacilli</taxon>
        <taxon>Lactobacillales</taxon>
        <taxon>Enterococcaceae</taxon>
        <taxon>Enterococcus</taxon>
    </lineage>
</organism>
<reference evidence="2" key="1">
    <citation type="submission" date="2023-03" db="EMBL/GenBank/DDBJ databases">
        <authorList>
            <person name="Shen W."/>
            <person name="Cai J."/>
        </authorList>
    </citation>
    <scope>NUCLEOTIDE SEQUENCE</scope>
    <source>
        <strain evidence="2">B226-2</strain>
    </source>
</reference>
<gene>
    <name evidence="2" type="ORF">P7H43_06590</name>
</gene>
<feature type="domain" description="AdoMet activation" evidence="1">
    <location>
        <begin position="87"/>
        <end position="196"/>
    </location>
</feature>
<protein>
    <submittedName>
        <fullName evidence="2">Vitamin B12 dependent-methionine synthase activation domain-containing protein</fullName>
    </submittedName>
</protein>
<dbReference type="InterPro" id="IPR004223">
    <property type="entry name" value="VitB12-dep_Met_synth_activ_dom"/>
</dbReference>
<dbReference type="EMBL" id="JARQBJ010000003">
    <property type="protein sequence ID" value="MDT2810144.1"/>
    <property type="molecule type" value="Genomic_DNA"/>
</dbReference>
<evidence type="ECO:0000313" key="3">
    <source>
        <dbReference type="Proteomes" id="UP001256711"/>
    </source>
</evidence>
<dbReference type="InterPro" id="IPR037010">
    <property type="entry name" value="VitB12-dep_Met_synth_activ_sf"/>
</dbReference>
<sequence length="225" mass="24879">MNSDLPDVPLEQREILRYLGYKRQHELTPELAELVAEVMVEVQKVSQVRSHYQFFDLAETSTGIQVVGSDLVLSGTAISRHLQGATSVALFALTLGSSVEQVIRRYEITDLTHALVLEAACTEYVEKLCDLTEARIAKEAQSKGLTANRRFSPGYGDLPLAIQPDFLATLQAERTVGITVTEDFLMIPRKSVTAIVGLFPVGAPAKPTRKEPDWCQAYLSKEESK</sequence>
<dbReference type="PIRSF" id="PIRSF037984">
    <property type="entry name" value="Met_synth_TM0269_prd"/>
    <property type="match status" value="1"/>
</dbReference>
<proteinExistence type="predicted"/>
<dbReference type="Pfam" id="PF02965">
    <property type="entry name" value="Met_synt_B12"/>
    <property type="match status" value="1"/>
</dbReference>
<name>A0AAW8U039_9ENTE</name>
<evidence type="ECO:0000259" key="1">
    <source>
        <dbReference type="Pfam" id="PF02965"/>
    </source>
</evidence>
<evidence type="ECO:0000313" key="2">
    <source>
        <dbReference type="EMBL" id="MDT2810144.1"/>
    </source>
</evidence>
<dbReference type="Proteomes" id="UP001256711">
    <property type="component" value="Unassembled WGS sequence"/>
</dbReference>
<dbReference type="Gene3D" id="3.40.109.40">
    <property type="match status" value="1"/>
</dbReference>
<comment type="caution">
    <text evidence="2">The sequence shown here is derived from an EMBL/GenBank/DDBJ whole genome shotgun (WGS) entry which is preliminary data.</text>
</comment>
<dbReference type="AlphaFoldDB" id="A0AAW8U039"/>
<dbReference type="SUPFAM" id="SSF56507">
    <property type="entry name" value="Methionine synthase activation domain-like"/>
    <property type="match status" value="1"/>
</dbReference>
<dbReference type="RefSeq" id="WP_311835345.1">
    <property type="nucleotide sequence ID" value="NZ_JARQBJ010000003.1"/>
</dbReference>
<accession>A0AAW8U039</accession>